<gene>
    <name evidence="1" type="ORF">CDAR_585821</name>
</gene>
<keyword evidence="2" id="KW-1185">Reference proteome</keyword>
<dbReference type="AlphaFoldDB" id="A0AAV4TLP6"/>
<reference evidence="1 2" key="1">
    <citation type="submission" date="2021-06" db="EMBL/GenBank/DDBJ databases">
        <title>Caerostris darwini draft genome.</title>
        <authorList>
            <person name="Kono N."/>
            <person name="Arakawa K."/>
        </authorList>
    </citation>
    <scope>NUCLEOTIDE SEQUENCE [LARGE SCALE GENOMIC DNA]</scope>
</reference>
<protein>
    <submittedName>
        <fullName evidence="1">Uncharacterized protein</fullName>
    </submittedName>
</protein>
<evidence type="ECO:0000313" key="2">
    <source>
        <dbReference type="Proteomes" id="UP001054837"/>
    </source>
</evidence>
<dbReference type="EMBL" id="BPLQ01009763">
    <property type="protein sequence ID" value="GIY46416.1"/>
    <property type="molecule type" value="Genomic_DNA"/>
</dbReference>
<name>A0AAV4TLP6_9ARAC</name>
<accession>A0AAV4TLP6</accession>
<organism evidence="1 2">
    <name type="scientific">Caerostris darwini</name>
    <dbReference type="NCBI Taxonomy" id="1538125"/>
    <lineage>
        <taxon>Eukaryota</taxon>
        <taxon>Metazoa</taxon>
        <taxon>Ecdysozoa</taxon>
        <taxon>Arthropoda</taxon>
        <taxon>Chelicerata</taxon>
        <taxon>Arachnida</taxon>
        <taxon>Araneae</taxon>
        <taxon>Araneomorphae</taxon>
        <taxon>Entelegynae</taxon>
        <taxon>Araneoidea</taxon>
        <taxon>Araneidae</taxon>
        <taxon>Caerostris</taxon>
    </lineage>
</organism>
<proteinExistence type="predicted"/>
<evidence type="ECO:0000313" key="1">
    <source>
        <dbReference type="EMBL" id="GIY46416.1"/>
    </source>
</evidence>
<dbReference type="Proteomes" id="UP001054837">
    <property type="component" value="Unassembled WGS sequence"/>
</dbReference>
<comment type="caution">
    <text evidence="1">The sequence shown here is derived from an EMBL/GenBank/DDBJ whole genome shotgun (WGS) entry which is preliminary data.</text>
</comment>
<sequence length="169" mass="18954">MPEAVGHPGSISHYFEDAGSSRAIKKSQRSDAIIPTVFRTEDQQDLFNLNPSPLLDFFPSLLLIIYRISRDQTRAILTPSTTLLAHPSLPSAFLNPFFFVVPWLACIPGVSARGRPSLMVDTSRSKTFLLCEAAPPHFRQNKSHETVANTLRRNNQLHTTLVREWGKLS</sequence>